<dbReference type="PANTHER" id="PTHR43800">
    <property type="entry name" value="PEPTIDYL-LYSINE N-ACETYLTRANSFERASE YJAB"/>
    <property type="match status" value="1"/>
</dbReference>
<organism evidence="4 5">
    <name type="scientific">Chromobacterium alticapitis</name>
    <dbReference type="NCBI Taxonomy" id="2073169"/>
    <lineage>
        <taxon>Bacteria</taxon>
        <taxon>Pseudomonadati</taxon>
        <taxon>Pseudomonadota</taxon>
        <taxon>Betaproteobacteria</taxon>
        <taxon>Neisseriales</taxon>
        <taxon>Chromobacteriaceae</taxon>
        <taxon>Chromobacterium</taxon>
    </lineage>
</organism>
<proteinExistence type="predicted"/>
<reference evidence="5" key="1">
    <citation type="submission" date="2018-02" db="EMBL/GenBank/DDBJ databases">
        <authorList>
            <person name="O'Hara-Hanley K."/>
            <person name="Soby S."/>
        </authorList>
    </citation>
    <scope>NUCLEOTIDE SEQUENCE [LARGE SCALE GENOMIC DNA]</scope>
    <source>
        <strain evidence="5">MWU14-2602</strain>
    </source>
</reference>
<dbReference type="AlphaFoldDB" id="A0A2S5DE42"/>
<name>A0A2S5DE42_9NEIS</name>
<evidence type="ECO:0000256" key="1">
    <source>
        <dbReference type="ARBA" id="ARBA00022679"/>
    </source>
</evidence>
<gene>
    <name evidence="4" type="ORF">C2I19_14680</name>
</gene>
<accession>A0A2S5DE42</accession>
<dbReference type="Proteomes" id="UP000237082">
    <property type="component" value="Unassembled WGS sequence"/>
</dbReference>
<evidence type="ECO:0000259" key="3">
    <source>
        <dbReference type="PROSITE" id="PS51186"/>
    </source>
</evidence>
<evidence type="ECO:0000256" key="2">
    <source>
        <dbReference type="ARBA" id="ARBA00023315"/>
    </source>
</evidence>
<dbReference type="InterPro" id="IPR000182">
    <property type="entry name" value="GNAT_dom"/>
</dbReference>
<feature type="domain" description="N-acetyltransferase" evidence="3">
    <location>
        <begin position="6"/>
        <end position="153"/>
    </location>
</feature>
<dbReference type="Pfam" id="PF00583">
    <property type="entry name" value="Acetyltransf_1"/>
    <property type="match status" value="1"/>
</dbReference>
<evidence type="ECO:0000313" key="5">
    <source>
        <dbReference type="Proteomes" id="UP000237082"/>
    </source>
</evidence>
<dbReference type="PANTHER" id="PTHR43800:SF1">
    <property type="entry name" value="PEPTIDYL-LYSINE N-ACETYLTRANSFERASE YJAB"/>
    <property type="match status" value="1"/>
</dbReference>
<dbReference type="CDD" id="cd04301">
    <property type="entry name" value="NAT_SF"/>
    <property type="match status" value="1"/>
</dbReference>
<keyword evidence="5" id="KW-1185">Reference proteome</keyword>
<dbReference type="Gene3D" id="3.40.630.30">
    <property type="match status" value="1"/>
</dbReference>
<sequence length="175" mass="19009">MMDDGLRIRLPLADELARLARIERRAARLFSPDDLPSALSERTLPAETLSAARDAGLLWVADDAGQPVGFALAEILDGQLHLAEMDVDPAHARRGIGSALLEHVLAHGAQAGFDGVTLTTFSHLPWNAPFYRRRGFEPHAPAAGSPLASKLAEEIQAGLRHRIAMRFALNQPLQE</sequence>
<dbReference type="PROSITE" id="PS51186">
    <property type="entry name" value="GNAT"/>
    <property type="match status" value="1"/>
</dbReference>
<dbReference type="GO" id="GO:0016747">
    <property type="term" value="F:acyltransferase activity, transferring groups other than amino-acyl groups"/>
    <property type="evidence" value="ECO:0007669"/>
    <property type="project" value="InterPro"/>
</dbReference>
<protein>
    <submittedName>
        <fullName evidence="4">N-acetyltransferase</fullName>
    </submittedName>
</protein>
<dbReference type="InterPro" id="IPR016181">
    <property type="entry name" value="Acyl_CoA_acyltransferase"/>
</dbReference>
<comment type="caution">
    <text evidence="4">The sequence shown here is derived from an EMBL/GenBank/DDBJ whole genome shotgun (WGS) entry which is preliminary data.</text>
</comment>
<dbReference type="SUPFAM" id="SSF55729">
    <property type="entry name" value="Acyl-CoA N-acyltransferases (Nat)"/>
    <property type="match status" value="1"/>
</dbReference>
<dbReference type="EMBL" id="PQWB01000067">
    <property type="protein sequence ID" value="POZ61237.1"/>
    <property type="molecule type" value="Genomic_DNA"/>
</dbReference>
<evidence type="ECO:0000313" key="4">
    <source>
        <dbReference type="EMBL" id="POZ61237.1"/>
    </source>
</evidence>
<keyword evidence="1 4" id="KW-0808">Transferase</keyword>
<keyword evidence="2" id="KW-0012">Acyltransferase</keyword>